<evidence type="ECO:0000313" key="3">
    <source>
        <dbReference type="Proteomes" id="UP000535437"/>
    </source>
</evidence>
<dbReference type="RefSeq" id="WP_179540385.1">
    <property type="nucleotide sequence ID" value="NZ_BAAALL010000010.1"/>
</dbReference>
<dbReference type="SUPFAM" id="SSF54593">
    <property type="entry name" value="Glyoxalase/Bleomycin resistance protein/Dihydroxybiphenyl dioxygenase"/>
    <property type="match status" value="1"/>
</dbReference>
<dbReference type="EMBL" id="JACCFY010000001">
    <property type="protein sequence ID" value="NYJ76822.1"/>
    <property type="molecule type" value="Genomic_DNA"/>
</dbReference>
<dbReference type="Gene3D" id="3.10.180.10">
    <property type="entry name" value="2,3-Dihydroxybiphenyl 1,2-Dioxygenase, domain 1"/>
    <property type="match status" value="1"/>
</dbReference>
<dbReference type="InterPro" id="IPR004360">
    <property type="entry name" value="Glyas_Fos-R_dOase_dom"/>
</dbReference>
<keyword evidence="3" id="KW-1185">Reference proteome</keyword>
<dbReference type="InterPro" id="IPR037523">
    <property type="entry name" value="VOC_core"/>
</dbReference>
<name>A0A7Z0KAP1_9MICC</name>
<proteinExistence type="predicted"/>
<accession>A0A7Z0KAP1</accession>
<evidence type="ECO:0000313" key="2">
    <source>
        <dbReference type="EMBL" id="NYJ76822.1"/>
    </source>
</evidence>
<dbReference type="Pfam" id="PF00903">
    <property type="entry name" value="Glyoxalase"/>
    <property type="match status" value="1"/>
</dbReference>
<dbReference type="PANTHER" id="PTHR36503">
    <property type="entry name" value="BLR2520 PROTEIN"/>
    <property type="match status" value="1"/>
</dbReference>
<reference evidence="2 3" key="1">
    <citation type="submission" date="2020-07" db="EMBL/GenBank/DDBJ databases">
        <title>Sequencing the genomes of 1000 actinobacteria strains.</title>
        <authorList>
            <person name="Klenk H.-P."/>
        </authorList>
    </citation>
    <scope>NUCLEOTIDE SEQUENCE [LARGE SCALE GENOMIC DNA]</scope>
    <source>
        <strain evidence="2 3">DSM 15475</strain>
    </source>
</reference>
<sequence>MTSPHQPLTVCLPIDDRRRAMDFYRDAFGFEPVGPLADDGVPEPLQFSVTAGVTLMLIPRGGFGWVIDPRPAAPTGQSECVLSLTVDTAEEVDRLAERTHAAGGEVTSPPQRQGWGYVAVCADVDGHLWQIIAL</sequence>
<protein>
    <recommendedName>
        <fullName evidence="1">VOC domain-containing protein</fullName>
    </recommendedName>
</protein>
<dbReference type="InterPro" id="IPR029068">
    <property type="entry name" value="Glyas_Bleomycin-R_OHBP_Dase"/>
</dbReference>
<dbReference type="Proteomes" id="UP000535437">
    <property type="component" value="Unassembled WGS sequence"/>
</dbReference>
<organism evidence="2 3">
    <name type="scientific">Nesterenkonia xinjiangensis</name>
    <dbReference type="NCBI Taxonomy" id="225327"/>
    <lineage>
        <taxon>Bacteria</taxon>
        <taxon>Bacillati</taxon>
        <taxon>Actinomycetota</taxon>
        <taxon>Actinomycetes</taxon>
        <taxon>Micrococcales</taxon>
        <taxon>Micrococcaceae</taxon>
        <taxon>Nesterenkonia</taxon>
    </lineage>
</organism>
<dbReference type="AlphaFoldDB" id="A0A7Z0KAP1"/>
<evidence type="ECO:0000259" key="1">
    <source>
        <dbReference type="PROSITE" id="PS51819"/>
    </source>
</evidence>
<feature type="domain" description="VOC" evidence="1">
    <location>
        <begin position="6"/>
        <end position="134"/>
    </location>
</feature>
<dbReference type="PANTHER" id="PTHR36503:SF1">
    <property type="entry name" value="BLR2520 PROTEIN"/>
    <property type="match status" value="1"/>
</dbReference>
<comment type="caution">
    <text evidence="2">The sequence shown here is derived from an EMBL/GenBank/DDBJ whole genome shotgun (WGS) entry which is preliminary data.</text>
</comment>
<dbReference type="PROSITE" id="PS51819">
    <property type="entry name" value="VOC"/>
    <property type="match status" value="1"/>
</dbReference>
<gene>
    <name evidence="2" type="ORF">HNR09_000233</name>
</gene>